<dbReference type="Pfam" id="PF13432">
    <property type="entry name" value="TPR_16"/>
    <property type="match status" value="1"/>
</dbReference>
<feature type="transmembrane region" description="Helical" evidence="4">
    <location>
        <begin position="406"/>
        <end position="426"/>
    </location>
</feature>
<feature type="repeat" description="TPR" evidence="3">
    <location>
        <begin position="587"/>
        <end position="620"/>
    </location>
</feature>
<accession>A0A7T0C041</accession>
<feature type="transmembrane region" description="Helical" evidence="4">
    <location>
        <begin position="286"/>
        <end position="304"/>
    </location>
</feature>
<dbReference type="PANTHER" id="PTHR44227">
    <property type="match status" value="1"/>
</dbReference>
<feature type="repeat" description="TPR" evidence="3">
    <location>
        <begin position="621"/>
        <end position="654"/>
    </location>
</feature>
<dbReference type="Pfam" id="PF13424">
    <property type="entry name" value="TPR_12"/>
    <property type="match status" value="1"/>
</dbReference>
<dbReference type="Proteomes" id="UP000594464">
    <property type="component" value="Chromosome"/>
</dbReference>
<proteinExistence type="predicted"/>
<dbReference type="PROSITE" id="PS50293">
    <property type="entry name" value="TPR_REGION"/>
    <property type="match status" value="2"/>
</dbReference>
<keyword evidence="1" id="KW-0677">Repeat</keyword>
<keyword evidence="4" id="KW-0472">Membrane</keyword>
<evidence type="ECO:0000256" key="2">
    <source>
        <dbReference type="ARBA" id="ARBA00022803"/>
    </source>
</evidence>
<protein>
    <submittedName>
        <fullName evidence="5">Tetratricopeptide repeat protein</fullName>
    </submittedName>
</protein>
<dbReference type="PROSITE" id="PS50005">
    <property type="entry name" value="TPR"/>
    <property type="match status" value="4"/>
</dbReference>
<reference evidence="6" key="1">
    <citation type="submission" date="2020-02" db="EMBL/GenBank/DDBJ databases">
        <title>Genomic and physiological characterization of two novel Nitrospinaceae genera.</title>
        <authorList>
            <person name="Mueller A.J."/>
            <person name="Jung M.-Y."/>
            <person name="Strachan C.R."/>
            <person name="Herbold C.W."/>
            <person name="Kirkegaard R.H."/>
            <person name="Daims H."/>
        </authorList>
    </citation>
    <scope>NUCLEOTIDE SEQUENCE [LARGE SCALE GENOMIC DNA]</scope>
</reference>
<evidence type="ECO:0000313" key="5">
    <source>
        <dbReference type="EMBL" id="QPJ64041.1"/>
    </source>
</evidence>
<feature type="transmembrane region" description="Helical" evidence="4">
    <location>
        <begin position="170"/>
        <end position="188"/>
    </location>
</feature>
<evidence type="ECO:0000256" key="4">
    <source>
        <dbReference type="SAM" id="Phobius"/>
    </source>
</evidence>
<dbReference type="EMBL" id="CP048620">
    <property type="protein sequence ID" value="QPJ64041.1"/>
    <property type="molecule type" value="Genomic_DNA"/>
</dbReference>
<feature type="transmembrane region" description="Helical" evidence="4">
    <location>
        <begin position="376"/>
        <end position="394"/>
    </location>
</feature>
<dbReference type="KEGG" id="nva:G3M78_00920"/>
<feature type="transmembrane region" description="Helical" evidence="4">
    <location>
        <begin position="249"/>
        <end position="265"/>
    </location>
</feature>
<keyword evidence="2 3" id="KW-0802">TPR repeat</keyword>
<feature type="transmembrane region" description="Helical" evidence="4">
    <location>
        <begin position="343"/>
        <end position="364"/>
    </location>
</feature>
<feature type="repeat" description="TPR" evidence="3">
    <location>
        <begin position="553"/>
        <end position="586"/>
    </location>
</feature>
<dbReference type="Gene3D" id="1.25.40.10">
    <property type="entry name" value="Tetratricopeptide repeat domain"/>
    <property type="match status" value="1"/>
</dbReference>
<dbReference type="PANTHER" id="PTHR44227:SF3">
    <property type="entry name" value="PROTEIN O-MANNOSYL-TRANSFERASE TMTC4"/>
    <property type="match status" value="1"/>
</dbReference>
<evidence type="ECO:0000313" key="6">
    <source>
        <dbReference type="Proteomes" id="UP000594464"/>
    </source>
</evidence>
<dbReference type="Pfam" id="PF14559">
    <property type="entry name" value="TPR_19"/>
    <property type="match status" value="1"/>
</dbReference>
<feature type="transmembrane region" description="Helical" evidence="4">
    <location>
        <begin position="21"/>
        <end position="40"/>
    </location>
</feature>
<gene>
    <name evidence="5" type="ORF">G3M78_00920</name>
</gene>
<feature type="transmembrane region" description="Helical" evidence="4">
    <location>
        <begin position="139"/>
        <end position="158"/>
    </location>
</feature>
<dbReference type="InterPro" id="IPR011990">
    <property type="entry name" value="TPR-like_helical_dom_sf"/>
</dbReference>
<evidence type="ECO:0000256" key="1">
    <source>
        <dbReference type="ARBA" id="ARBA00022737"/>
    </source>
</evidence>
<evidence type="ECO:0000256" key="3">
    <source>
        <dbReference type="PROSITE-ProRule" id="PRU00339"/>
    </source>
</evidence>
<feature type="transmembrane region" description="Helical" evidence="4">
    <location>
        <begin position="109"/>
        <end position="127"/>
    </location>
</feature>
<sequence>MKPLTQHSVEKTGKPAGEGHDPSLALTFLFLFLLTLFVFINSLDNEFLMWDDTGFIYMNPFITSLSWENIKIMATAFHYSNWQPLSWFSHAIDYHFFGLNPMGHHLTSVLLHCMNSFWVFLLVRELLRLGFGRRLDRRALWWSAMLGALVFGLHPLRVESVAWVSERKDVLSAFFAFPVYLAYFKYVAAKEEGKKKFWFATALILFFLSLTAKPMPLTLPVILLLLDYFPLGRWKTRRDFFALLFEKKWFFVLSLASAAITVLAQKHIGAITTLEQFPVQLRIANALNSLCLVYLGKTLLPVGLTPLYPLMQDLRLVWDLFLLPALIFVGVSIACYRAWRRGWMIFAMAWLYYIITLSPVIGIVQVGSQAAADRYTYFPSLAFSVLVASGLYLLADSSYSLFRMRLFSIAKTLLCLGLAMFSILTVRQIEVWGGSLSLWSEVVKHYPHQDARAMVGQSSALLVSGKVDEAIEKIRFALRIYSNNKILYLNLGTAMTLKGEYPQAESAYKQALVHDGGFSSAYNALGRLYSNWGRMAEAEQNYLQAIKFQPEFTLAMGNLGELYMNLDRLDEAEEFLNRAIEIDPLAYRAFNAMGRVFLKRQRFDEAKKSIKKALSLSNLYFAAYNDLGMVYEATGDLQKAEESYLKALEIVPRYMPSLVSLEALYKKSGREEEARAIQDRIDNMTRSFAE</sequence>
<dbReference type="AlphaFoldDB" id="A0A7T0C041"/>
<dbReference type="SUPFAM" id="SSF48452">
    <property type="entry name" value="TPR-like"/>
    <property type="match status" value="1"/>
</dbReference>
<dbReference type="InterPro" id="IPR019734">
    <property type="entry name" value="TPR_rpt"/>
</dbReference>
<feature type="transmembrane region" description="Helical" evidence="4">
    <location>
        <begin position="200"/>
        <end position="229"/>
    </location>
</feature>
<keyword evidence="4" id="KW-1133">Transmembrane helix</keyword>
<feature type="repeat" description="TPR" evidence="3">
    <location>
        <begin position="519"/>
        <end position="552"/>
    </location>
</feature>
<keyword evidence="4" id="KW-0812">Transmembrane</keyword>
<feature type="transmembrane region" description="Helical" evidence="4">
    <location>
        <begin position="316"/>
        <end position="336"/>
    </location>
</feature>
<name>A0A7T0C041_9BACT</name>
<dbReference type="InterPro" id="IPR052346">
    <property type="entry name" value="O-mannosyl-transferase_TMTC"/>
</dbReference>
<dbReference type="SMART" id="SM00028">
    <property type="entry name" value="TPR"/>
    <property type="match status" value="6"/>
</dbReference>
<organism evidence="5 6">
    <name type="scientific">Candidatus Nitrohelix vancouverensis</name>
    <dbReference type="NCBI Taxonomy" id="2705534"/>
    <lineage>
        <taxon>Bacteria</taxon>
        <taxon>Pseudomonadati</taxon>
        <taxon>Nitrospinota/Tectimicrobiota group</taxon>
        <taxon>Nitrospinota</taxon>
        <taxon>Nitrospinia</taxon>
        <taxon>Nitrospinales</taxon>
        <taxon>Nitrospinaceae</taxon>
        <taxon>Candidatus Nitrohelix</taxon>
    </lineage>
</organism>